<dbReference type="PANTHER" id="PTHR43332:SF2">
    <property type="entry name" value="INNER MEMBRANE TRANSPORT PERMEASE YADH"/>
    <property type="match status" value="1"/>
</dbReference>
<evidence type="ECO:0000256" key="3">
    <source>
        <dbReference type="ARBA" id="ARBA00022989"/>
    </source>
</evidence>
<evidence type="ECO:0000256" key="5">
    <source>
        <dbReference type="RuleBase" id="RU361157"/>
    </source>
</evidence>
<feature type="transmembrane region" description="Helical" evidence="5">
    <location>
        <begin position="221"/>
        <end position="240"/>
    </location>
</feature>
<keyword evidence="5" id="KW-0813">Transport</keyword>
<dbReference type="PIRSF" id="PIRSF006648">
    <property type="entry name" value="DrrB"/>
    <property type="match status" value="1"/>
</dbReference>
<dbReference type="Pfam" id="PF01061">
    <property type="entry name" value="ABC2_membrane"/>
    <property type="match status" value="1"/>
</dbReference>
<evidence type="ECO:0000313" key="8">
    <source>
        <dbReference type="Proteomes" id="UP000176648"/>
    </source>
</evidence>
<dbReference type="InterPro" id="IPR047817">
    <property type="entry name" value="ABC2_TM_bact-type"/>
</dbReference>
<dbReference type="GO" id="GO:0140359">
    <property type="term" value="F:ABC-type transporter activity"/>
    <property type="evidence" value="ECO:0007669"/>
    <property type="project" value="InterPro"/>
</dbReference>
<evidence type="ECO:0000256" key="1">
    <source>
        <dbReference type="ARBA" id="ARBA00004141"/>
    </source>
</evidence>
<dbReference type="InterPro" id="IPR000412">
    <property type="entry name" value="ABC_2_transport"/>
</dbReference>
<keyword evidence="4 5" id="KW-0472">Membrane</keyword>
<dbReference type="EMBL" id="MHKU01000031">
    <property type="protein sequence ID" value="OGY96431.1"/>
    <property type="molecule type" value="Genomic_DNA"/>
</dbReference>
<keyword evidence="3 5" id="KW-1133">Transmembrane helix</keyword>
<dbReference type="Proteomes" id="UP000176648">
    <property type="component" value="Unassembled WGS sequence"/>
</dbReference>
<feature type="non-terminal residue" evidence="7">
    <location>
        <position position="241"/>
    </location>
</feature>
<dbReference type="NCBIfam" id="NF011648">
    <property type="entry name" value="PRK15066.1"/>
    <property type="match status" value="1"/>
</dbReference>
<dbReference type="PROSITE" id="PS51012">
    <property type="entry name" value="ABC_TM2"/>
    <property type="match status" value="1"/>
</dbReference>
<dbReference type="GO" id="GO:0043190">
    <property type="term" value="C:ATP-binding cassette (ABC) transporter complex"/>
    <property type="evidence" value="ECO:0007669"/>
    <property type="project" value="InterPro"/>
</dbReference>
<dbReference type="InterPro" id="IPR013525">
    <property type="entry name" value="ABC2_TM"/>
</dbReference>
<comment type="similarity">
    <text evidence="5">Belongs to the ABC-2 integral membrane protein family.</text>
</comment>
<gene>
    <name evidence="7" type="ORF">A2122_02960</name>
</gene>
<feature type="transmembrane region" description="Helical" evidence="5">
    <location>
        <begin position="102"/>
        <end position="129"/>
    </location>
</feature>
<dbReference type="AlphaFoldDB" id="A0A1G2C5K7"/>
<evidence type="ECO:0000259" key="6">
    <source>
        <dbReference type="PROSITE" id="PS51012"/>
    </source>
</evidence>
<feature type="transmembrane region" description="Helical" evidence="5">
    <location>
        <begin position="20"/>
        <end position="41"/>
    </location>
</feature>
<dbReference type="STRING" id="1798644.A2122_02960"/>
<evidence type="ECO:0000256" key="4">
    <source>
        <dbReference type="ARBA" id="ARBA00023136"/>
    </source>
</evidence>
<sequence length="241" mass="26596">MNYVGLYTLIKKELVRFIRVPLQTIGSPVVTTVLYFAVFGASIGSRIGPIQGLSYTEFIMPGLIMMNVLMVSFTGIGSGIMLAKMLNTLTDILVTPLSNLEIILGFTIASTLRSMLIALVIYLSALFFLPFHVAHSIYLITFVALVAFVFSLFGLIIGVWANNFEQLTIVPTFLITPLTFLGGVFYSTEMLPPMFQTISHFNPILYTINGMRYGFYGISDVHPLSAYGITIGLAVLLLFFT</sequence>
<keyword evidence="2 5" id="KW-0812">Transmembrane</keyword>
<keyword evidence="5" id="KW-1003">Cell membrane</keyword>
<evidence type="ECO:0000313" key="7">
    <source>
        <dbReference type="EMBL" id="OGY96431.1"/>
    </source>
</evidence>
<accession>A0A1G2C5K7</accession>
<name>A0A1G2C5K7_9BACT</name>
<dbReference type="InterPro" id="IPR052522">
    <property type="entry name" value="ABC-2_transport_permease"/>
</dbReference>
<protein>
    <recommendedName>
        <fullName evidence="5">Transport permease protein</fullName>
    </recommendedName>
</protein>
<proteinExistence type="inferred from homology"/>
<feature type="transmembrane region" description="Helical" evidence="5">
    <location>
        <begin position="62"/>
        <end position="82"/>
    </location>
</feature>
<feature type="transmembrane region" description="Helical" evidence="5">
    <location>
        <begin position="167"/>
        <end position="186"/>
    </location>
</feature>
<dbReference type="PANTHER" id="PTHR43332">
    <property type="entry name" value="INNER MEMBRANE TRANSPORT PERMEASE YADH-RELATED"/>
    <property type="match status" value="1"/>
</dbReference>
<reference evidence="7 8" key="1">
    <citation type="journal article" date="2016" name="Nat. Commun.">
        <title>Thousands of microbial genomes shed light on interconnected biogeochemical processes in an aquifer system.</title>
        <authorList>
            <person name="Anantharaman K."/>
            <person name="Brown C.T."/>
            <person name="Hug L.A."/>
            <person name="Sharon I."/>
            <person name="Castelle C.J."/>
            <person name="Probst A.J."/>
            <person name="Thomas B.C."/>
            <person name="Singh A."/>
            <person name="Wilkins M.J."/>
            <person name="Karaoz U."/>
            <person name="Brodie E.L."/>
            <person name="Williams K.H."/>
            <person name="Hubbard S.S."/>
            <person name="Banfield J.F."/>
        </authorList>
    </citation>
    <scope>NUCLEOTIDE SEQUENCE [LARGE SCALE GENOMIC DNA]</scope>
</reference>
<organism evidence="7 8">
    <name type="scientific">Candidatus Liptonbacteria bacterium GWB1_49_6</name>
    <dbReference type="NCBI Taxonomy" id="1798644"/>
    <lineage>
        <taxon>Bacteria</taxon>
        <taxon>Candidatus Liptoniibacteriota</taxon>
    </lineage>
</organism>
<feature type="domain" description="ABC transmembrane type-2" evidence="6">
    <location>
        <begin position="19"/>
        <end position="241"/>
    </location>
</feature>
<evidence type="ECO:0000256" key="2">
    <source>
        <dbReference type="ARBA" id="ARBA00022692"/>
    </source>
</evidence>
<comment type="subcellular location">
    <subcellularLocation>
        <location evidence="5">Cell membrane</location>
        <topology evidence="5">Multi-pass membrane protein</topology>
    </subcellularLocation>
    <subcellularLocation>
        <location evidence="1">Membrane</location>
        <topology evidence="1">Multi-pass membrane protein</topology>
    </subcellularLocation>
</comment>
<dbReference type="PRINTS" id="PR00164">
    <property type="entry name" value="ABC2TRNSPORT"/>
</dbReference>
<comment type="caution">
    <text evidence="7">The sequence shown here is derived from an EMBL/GenBank/DDBJ whole genome shotgun (WGS) entry which is preliminary data.</text>
</comment>
<feature type="transmembrane region" description="Helical" evidence="5">
    <location>
        <begin position="136"/>
        <end position="161"/>
    </location>
</feature>